<feature type="non-terminal residue" evidence="2">
    <location>
        <position position="101"/>
    </location>
</feature>
<sequence length="101" mass="11973">MGDDLGFRNYVYLLWVVSVTPVVYILKNDLTAQMVNRDVMNADTIDDMFDDRLTVYADVYSYDKLITPDFQRLFEASISQHWDNLLADYYYQVYRKIFDGS</sequence>
<evidence type="ECO:0000313" key="2">
    <source>
        <dbReference type="EMBL" id="CAD7661396.1"/>
    </source>
</evidence>
<proteinExistence type="predicted"/>
<keyword evidence="1" id="KW-0812">Transmembrane</keyword>
<dbReference type="EMBL" id="CAJPVJ010023511">
    <property type="protein sequence ID" value="CAG2178532.1"/>
    <property type="molecule type" value="Genomic_DNA"/>
</dbReference>
<keyword evidence="1" id="KW-1133">Transmembrane helix</keyword>
<keyword evidence="1" id="KW-0472">Membrane</keyword>
<feature type="transmembrane region" description="Helical" evidence="1">
    <location>
        <begin position="6"/>
        <end position="26"/>
    </location>
</feature>
<protein>
    <submittedName>
        <fullName evidence="2">Uncharacterized protein</fullName>
    </submittedName>
</protein>
<evidence type="ECO:0000256" key="1">
    <source>
        <dbReference type="SAM" id="Phobius"/>
    </source>
</evidence>
<dbReference type="Proteomes" id="UP000728032">
    <property type="component" value="Unassembled WGS sequence"/>
</dbReference>
<organism evidence="2">
    <name type="scientific">Oppiella nova</name>
    <dbReference type="NCBI Taxonomy" id="334625"/>
    <lineage>
        <taxon>Eukaryota</taxon>
        <taxon>Metazoa</taxon>
        <taxon>Ecdysozoa</taxon>
        <taxon>Arthropoda</taxon>
        <taxon>Chelicerata</taxon>
        <taxon>Arachnida</taxon>
        <taxon>Acari</taxon>
        <taxon>Acariformes</taxon>
        <taxon>Sarcoptiformes</taxon>
        <taxon>Oribatida</taxon>
        <taxon>Brachypylina</taxon>
        <taxon>Oppioidea</taxon>
        <taxon>Oppiidae</taxon>
        <taxon>Oppiella</taxon>
    </lineage>
</organism>
<dbReference type="AlphaFoldDB" id="A0A7R9QXI5"/>
<accession>A0A7R9QXI5</accession>
<dbReference type="EMBL" id="OC938336">
    <property type="protein sequence ID" value="CAD7661396.1"/>
    <property type="molecule type" value="Genomic_DNA"/>
</dbReference>
<gene>
    <name evidence="2" type="ORF">ONB1V03_LOCUS17957</name>
</gene>
<name>A0A7R9QXI5_9ACAR</name>
<evidence type="ECO:0000313" key="3">
    <source>
        <dbReference type="Proteomes" id="UP000728032"/>
    </source>
</evidence>
<keyword evidence="3" id="KW-1185">Reference proteome</keyword>
<reference evidence="2" key="1">
    <citation type="submission" date="2020-11" db="EMBL/GenBank/DDBJ databases">
        <authorList>
            <person name="Tran Van P."/>
        </authorList>
    </citation>
    <scope>NUCLEOTIDE SEQUENCE</scope>
</reference>